<dbReference type="Gene3D" id="1.10.1580.10">
    <property type="match status" value="1"/>
</dbReference>
<evidence type="ECO:0000256" key="3">
    <source>
        <dbReference type="SAM" id="MobiDB-lite"/>
    </source>
</evidence>
<dbReference type="InterPro" id="IPR023179">
    <property type="entry name" value="GTP-bd_ortho_bundle_sf"/>
</dbReference>
<accession>A0A0H2RQX1</accession>
<dbReference type="GO" id="GO:0003924">
    <property type="term" value="F:GTPase activity"/>
    <property type="evidence" value="ECO:0007669"/>
    <property type="project" value="TreeGrafter"/>
</dbReference>
<dbReference type="Proteomes" id="UP000053477">
    <property type="component" value="Unassembled WGS sequence"/>
</dbReference>
<keyword evidence="2" id="KW-0342">GTP-binding</keyword>
<dbReference type="GO" id="GO:0032543">
    <property type="term" value="P:mitochondrial translation"/>
    <property type="evidence" value="ECO:0007669"/>
    <property type="project" value="TreeGrafter"/>
</dbReference>
<gene>
    <name evidence="5" type="ORF">SCHPADRAFT_315415</name>
</gene>
<feature type="compositionally biased region" description="Basic and acidic residues" evidence="3">
    <location>
        <begin position="445"/>
        <end position="454"/>
    </location>
</feature>
<evidence type="ECO:0000256" key="2">
    <source>
        <dbReference type="ARBA" id="ARBA00023134"/>
    </source>
</evidence>
<evidence type="ECO:0000313" key="5">
    <source>
        <dbReference type="EMBL" id="KLO14375.1"/>
    </source>
</evidence>
<dbReference type="EMBL" id="KQ085944">
    <property type="protein sequence ID" value="KLO14375.1"/>
    <property type="molecule type" value="Genomic_DNA"/>
</dbReference>
<proteinExistence type="predicted"/>
<dbReference type="GO" id="GO:0005525">
    <property type="term" value="F:GTP binding"/>
    <property type="evidence" value="ECO:0007669"/>
    <property type="project" value="UniProtKB-KW"/>
</dbReference>
<sequence length="454" mass="50660">MSVLAALPSPPSWYPGHMRQFMRMLPALLTRTDVVLELRDARLPLTSINSSFETILQKWQKERYAVAAGFANSATNPGKANEASLKGHSSTICERIVVMNKRDLVSEWGIEPFRKAMAAKFPDQRVIFASWNRPRDVKTLLETIVNVARENRHISNELNVLVVGMPNVGKSTLLNALRNIGIPGPTPKALRTSAHPGLTRALSTRLKLSQDPLVYSFDSPGVMLPFLGKGELGAERGIKLALIAGIREGLYSEESLASYLLYRLNLLNPSNPAYLAILPPDTPPTHDLAEFLAQLSRRLGMLKRGGEPDVERAAVWFVKWWREQGCLLSSSAPMPLVQEEPQLERNMSCGDACESPERAEPSGLRGGWGFDFEWDVGQGPHLLDPSPCDAAESMGRIQQRMAHIIDAYVERLQEEQNSDEGVSETQRKKKEKEEQRARRAKRVKALLEARRSGR</sequence>
<evidence type="ECO:0000256" key="1">
    <source>
        <dbReference type="ARBA" id="ARBA00022741"/>
    </source>
</evidence>
<feature type="domain" description="G" evidence="4">
    <location>
        <begin position="160"/>
        <end position="227"/>
    </location>
</feature>
<dbReference type="PANTHER" id="PTHR45782">
    <property type="entry name" value="MITOCHONDRIAL RIBOSOME-ASSOCIATED GTPASE 1"/>
    <property type="match status" value="1"/>
</dbReference>
<keyword evidence="1" id="KW-0547">Nucleotide-binding</keyword>
<dbReference type="OrthoDB" id="269151at2759"/>
<dbReference type="PANTHER" id="PTHR45782:SF4">
    <property type="entry name" value="MITOCHONDRIAL RIBOSOME-ASSOCIATED GTPASE 1"/>
    <property type="match status" value="1"/>
</dbReference>
<keyword evidence="5" id="KW-0378">Hydrolase</keyword>
<organism evidence="5 6">
    <name type="scientific">Schizopora paradoxa</name>
    <dbReference type="NCBI Taxonomy" id="27342"/>
    <lineage>
        <taxon>Eukaryota</taxon>
        <taxon>Fungi</taxon>
        <taxon>Dikarya</taxon>
        <taxon>Basidiomycota</taxon>
        <taxon>Agaricomycotina</taxon>
        <taxon>Agaricomycetes</taxon>
        <taxon>Hymenochaetales</taxon>
        <taxon>Schizoporaceae</taxon>
        <taxon>Schizopora</taxon>
    </lineage>
</organism>
<name>A0A0H2RQX1_9AGAM</name>
<dbReference type="Pfam" id="PF01926">
    <property type="entry name" value="MMR_HSR1"/>
    <property type="match status" value="1"/>
</dbReference>
<evidence type="ECO:0000313" key="6">
    <source>
        <dbReference type="Proteomes" id="UP000053477"/>
    </source>
</evidence>
<dbReference type="InterPro" id="IPR027417">
    <property type="entry name" value="P-loop_NTPase"/>
</dbReference>
<feature type="region of interest" description="Disordered" evidence="3">
    <location>
        <begin position="413"/>
        <end position="454"/>
    </location>
</feature>
<dbReference type="SUPFAM" id="SSF52540">
    <property type="entry name" value="P-loop containing nucleoside triphosphate hydrolases"/>
    <property type="match status" value="1"/>
</dbReference>
<dbReference type="GO" id="GO:0005739">
    <property type="term" value="C:mitochondrion"/>
    <property type="evidence" value="ECO:0007669"/>
    <property type="project" value="TreeGrafter"/>
</dbReference>
<dbReference type="InterPro" id="IPR006073">
    <property type="entry name" value="GTP-bd"/>
</dbReference>
<dbReference type="FunCoup" id="A0A0H2RQX1">
    <property type="interactions" value="414"/>
</dbReference>
<dbReference type="InParanoid" id="A0A0H2RQX1"/>
<dbReference type="AlphaFoldDB" id="A0A0H2RQX1"/>
<protein>
    <submittedName>
        <fullName evidence="5">p-loop containing nucleoside triphosphate hydrolase protein</fullName>
    </submittedName>
</protein>
<dbReference type="Gene3D" id="3.40.50.300">
    <property type="entry name" value="P-loop containing nucleotide triphosphate hydrolases"/>
    <property type="match status" value="1"/>
</dbReference>
<evidence type="ECO:0000259" key="4">
    <source>
        <dbReference type="Pfam" id="PF01926"/>
    </source>
</evidence>
<reference evidence="5 6" key="1">
    <citation type="submission" date="2015-04" db="EMBL/GenBank/DDBJ databases">
        <title>Complete genome sequence of Schizopora paradoxa KUC8140, a cosmopolitan wood degrader in East Asia.</title>
        <authorList>
            <consortium name="DOE Joint Genome Institute"/>
            <person name="Min B."/>
            <person name="Park H."/>
            <person name="Jang Y."/>
            <person name="Kim J.-J."/>
            <person name="Kim K.H."/>
            <person name="Pangilinan J."/>
            <person name="Lipzen A."/>
            <person name="Riley R."/>
            <person name="Grigoriev I.V."/>
            <person name="Spatafora J.W."/>
            <person name="Choi I.-G."/>
        </authorList>
    </citation>
    <scope>NUCLEOTIDE SEQUENCE [LARGE SCALE GENOMIC DNA]</scope>
    <source>
        <strain evidence="5 6">KUC8140</strain>
    </source>
</reference>
<dbReference type="STRING" id="27342.A0A0H2RQX1"/>
<keyword evidence="6" id="KW-1185">Reference proteome</keyword>